<accession>A0A165Q157</accession>
<dbReference type="EMBL" id="KV429062">
    <property type="protein sequence ID" value="KZT68882.1"/>
    <property type="molecule type" value="Genomic_DNA"/>
</dbReference>
<sequence length="163" mass="18670">MSDLSLPCSIVWCGRECPEQSRGRLPIDLFGGRILDAFRGVLLHKVVIIAIELGYRSGRQRQNCTIDRMLWRQRSFIAPMVYVRPIANSQDVAFRNSFPKHAFRQPRCDGLSTPSRLNVTCGCVAKLRPAPSHAIQMRRQLTVIRFCCELRHDLQVPVLDKPR</sequence>
<dbReference type="AlphaFoldDB" id="A0A165Q157"/>
<name>A0A165Q157_9APHY</name>
<evidence type="ECO:0000313" key="2">
    <source>
        <dbReference type="Proteomes" id="UP000076727"/>
    </source>
</evidence>
<proteinExistence type="predicted"/>
<evidence type="ECO:0000313" key="1">
    <source>
        <dbReference type="EMBL" id="KZT68882.1"/>
    </source>
</evidence>
<gene>
    <name evidence="1" type="ORF">DAEQUDRAFT_304878</name>
</gene>
<protein>
    <submittedName>
        <fullName evidence="1">Uncharacterized protein</fullName>
    </submittedName>
</protein>
<keyword evidence="2" id="KW-1185">Reference proteome</keyword>
<reference evidence="1 2" key="1">
    <citation type="journal article" date="2016" name="Mol. Biol. Evol.">
        <title>Comparative Genomics of Early-Diverging Mushroom-Forming Fungi Provides Insights into the Origins of Lignocellulose Decay Capabilities.</title>
        <authorList>
            <person name="Nagy L.G."/>
            <person name="Riley R."/>
            <person name="Tritt A."/>
            <person name="Adam C."/>
            <person name="Daum C."/>
            <person name="Floudas D."/>
            <person name="Sun H."/>
            <person name="Yadav J.S."/>
            <person name="Pangilinan J."/>
            <person name="Larsson K.H."/>
            <person name="Matsuura K."/>
            <person name="Barry K."/>
            <person name="Labutti K."/>
            <person name="Kuo R."/>
            <person name="Ohm R.A."/>
            <person name="Bhattacharya S.S."/>
            <person name="Shirouzu T."/>
            <person name="Yoshinaga Y."/>
            <person name="Martin F.M."/>
            <person name="Grigoriev I.V."/>
            <person name="Hibbett D.S."/>
        </authorList>
    </citation>
    <scope>NUCLEOTIDE SEQUENCE [LARGE SCALE GENOMIC DNA]</scope>
    <source>
        <strain evidence="1 2">L-15889</strain>
    </source>
</reference>
<organism evidence="1 2">
    <name type="scientific">Daedalea quercina L-15889</name>
    <dbReference type="NCBI Taxonomy" id="1314783"/>
    <lineage>
        <taxon>Eukaryota</taxon>
        <taxon>Fungi</taxon>
        <taxon>Dikarya</taxon>
        <taxon>Basidiomycota</taxon>
        <taxon>Agaricomycotina</taxon>
        <taxon>Agaricomycetes</taxon>
        <taxon>Polyporales</taxon>
        <taxon>Fomitopsis</taxon>
    </lineage>
</organism>
<dbReference type="Proteomes" id="UP000076727">
    <property type="component" value="Unassembled WGS sequence"/>
</dbReference>